<reference evidence="1 2" key="1">
    <citation type="submission" date="2019-01" db="EMBL/GenBank/DDBJ databases">
        <title>Ktedonosporobacter rubrisoli SCAWS-G2.</title>
        <authorList>
            <person name="Huang Y."/>
            <person name="Yan B."/>
        </authorList>
    </citation>
    <scope>NUCLEOTIDE SEQUENCE [LARGE SCALE GENOMIC DNA]</scope>
    <source>
        <strain evidence="1 2">SCAWS-G2</strain>
    </source>
</reference>
<name>A0A4V0Z0G4_KTERU</name>
<evidence type="ECO:0000313" key="1">
    <source>
        <dbReference type="EMBL" id="QBD83131.1"/>
    </source>
</evidence>
<dbReference type="InterPro" id="IPR011990">
    <property type="entry name" value="TPR-like_helical_dom_sf"/>
</dbReference>
<accession>A0A4V0Z0G4</accession>
<dbReference type="EMBL" id="CP035758">
    <property type="protein sequence ID" value="QBD83131.1"/>
    <property type="molecule type" value="Genomic_DNA"/>
</dbReference>
<organism evidence="1 2">
    <name type="scientific">Ktedonosporobacter rubrisoli</name>
    <dbReference type="NCBI Taxonomy" id="2509675"/>
    <lineage>
        <taxon>Bacteria</taxon>
        <taxon>Bacillati</taxon>
        <taxon>Chloroflexota</taxon>
        <taxon>Ktedonobacteria</taxon>
        <taxon>Ktedonobacterales</taxon>
        <taxon>Ktedonosporobacteraceae</taxon>
        <taxon>Ktedonosporobacter</taxon>
    </lineage>
</organism>
<evidence type="ECO:0000313" key="2">
    <source>
        <dbReference type="Proteomes" id="UP000290365"/>
    </source>
</evidence>
<keyword evidence="2" id="KW-1185">Reference proteome</keyword>
<proteinExistence type="predicted"/>
<dbReference type="RefSeq" id="WP_129894198.1">
    <property type="nucleotide sequence ID" value="NZ_CP035758.1"/>
</dbReference>
<dbReference type="SUPFAM" id="SSF48452">
    <property type="entry name" value="TPR-like"/>
    <property type="match status" value="1"/>
</dbReference>
<dbReference type="AlphaFoldDB" id="A0A4V0Z0G4"/>
<evidence type="ECO:0008006" key="3">
    <source>
        <dbReference type="Google" id="ProtNLM"/>
    </source>
</evidence>
<protein>
    <recommendedName>
        <fullName evidence="3">Tetratricopeptide repeat protein</fullName>
    </recommendedName>
</protein>
<sequence>MRVEGQLTLAQVALLSDEIDDAFTQTTQVLEAAREAELVWLVARAQCLLGSIMSAREQSTQAAQYFEQAMETFQKRGMRLEYARTLQQYGAMLLQDKQQGKTYQQGLRYLQDALRIFGECKAGLDLHMVERLLSQLAAV</sequence>
<dbReference type="KEGG" id="kbs:EPA93_47095"/>
<dbReference type="Gene3D" id="1.25.40.10">
    <property type="entry name" value="Tetratricopeptide repeat domain"/>
    <property type="match status" value="1"/>
</dbReference>
<dbReference type="Proteomes" id="UP000290365">
    <property type="component" value="Chromosome"/>
</dbReference>
<gene>
    <name evidence="1" type="ORF">EPA93_47095</name>
</gene>